<sequence>MLSSLWGTVKSIATEVAAEISSEPTPPTPAPPPPVAAWDTGTRSGMGHVAAWDMSASSAPVTRAPAPEPEPAAPAAASKPKKVAAAKKTADGWDDEWGDNDKW</sequence>
<evidence type="ECO:0000313" key="3">
    <source>
        <dbReference type="Proteomes" id="UP000037460"/>
    </source>
</evidence>
<comment type="caution">
    <text evidence="2">The sequence shown here is derived from an EMBL/GenBank/DDBJ whole genome shotgun (WGS) entry which is preliminary data.</text>
</comment>
<dbReference type="AlphaFoldDB" id="A0A0M0K1X3"/>
<name>A0A0M0K1X3_9EUKA</name>
<reference evidence="3" key="1">
    <citation type="journal article" date="2015" name="PLoS Genet.">
        <title>Genome Sequence and Transcriptome Analyses of Chrysochromulina tobin: Metabolic Tools for Enhanced Algal Fitness in the Prominent Order Prymnesiales (Haptophyceae).</title>
        <authorList>
            <person name="Hovde B.T."/>
            <person name="Deodato C.R."/>
            <person name="Hunsperger H.M."/>
            <person name="Ryken S.A."/>
            <person name="Yost W."/>
            <person name="Jha R.K."/>
            <person name="Patterson J."/>
            <person name="Monnat R.J. Jr."/>
            <person name="Barlow S.B."/>
            <person name="Starkenburg S.R."/>
            <person name="Cattolico R.A."/>
        </authorList>
    </citation>
    <scope>NUCLEOTIDE SEQUENCE</scope>
    <source>
        <strain evidence="3">CCMP291</strain>
    </source>
</reference>
<feature type="compositionally biased region" description="Acidic residues" evidence="1">
    <location>
        <begin position="92"/>
        <end position="103"/>
    </location>
</feature>
<keyword evidence="3" id="KW-1185">Reference proteome</keyword>
<evidence type="ECO:0000256" key="1">
    <source>
        <dbReference type="SAM" id="MobiDB-lite"/>
    </source>
</evidence>
<dbReference type="EMBL" id="JWZX01001678">
    <property type="protein sequence ID" value="KOO32814.1"/>
    <property type="molecule type" value="Genomic_DNA"/>
</dbReference>
<proteinExistence type="predicted"/>
<feature type="region of interest" description="Disordered" evidence="1">
    <location>
        <begin position="17"/>
        <end position="103"/>
    </location>
</feature>
<gene>
    <name evidence="2" type="ORF">Ctob_012621</name>
</gene>
<evidence type="ECO:0000313" key="2">
    <source>
        <dbReference type="EMBL" id="KOO32814.1"/>
    </source>
</evidence>
<dbReference type="Proteomes" id="UP000037460">
    <property type="component" value="Unassembled WGS sequence"/>
</dbReference>
<protein>
    <submittedName>
        <fullName evidence="2">Uncharacterized protein</fullName>
    </submittedName>
</protein>
<organism evidence="2 3">
    <name type="scientific">Chrysochromulina tobinii</name>
    <dbReference type="NCBI Taxonomy" id="1460289"/>
    <lineage>
        <taxon>Eukaryota</taxon>
        <taxon>Haptista</taxon>
        <taxon>Haptophyta</taxon>
        <taxon>Prymnesiophyceae</taxon>
        <taxon>Prymnesiales</taxon>
        <taxon>Chrysochromulinaceae</taxon>
        <taxon>Chrysochromulina</taxon>
    </lineage>
</organism>
<accession>A0A0M0K1X3</accession>
<feature type="compositionally biased region" description="Pro residues" evidence="1">
    <location>
        <begin position="24"/>
        <end position="35"/>
    </location>
</feature>